<evidence type="ECO:0000313" key="2">
    <source>
        <dbReference type="Proteomes" id="UP000003242"/>
    </source>
</evidence>
<dbReference type="STRING" id="699218.HMPREF0889_1524"/>
<reference evidence="2" key="1">
    <citation type="submission" date="2009-12" db="EMBL/GenBank/DDBJ databases">
        <title>Sequence of Clostridiales genomosp. BVAB3 str. UPII9-5.</title>
        <authorList>
            <person name="Madupu R."/>
            <person name="Durkin A.S."/>
            <person name="Torralba M."/>
            <person name="Methe B."/>
            <person name="Sutton G.G."/>
            <person name="Strausberg R.L."/>
            <person name="Nelson K.E."/>
        </authorList>
    </citation>
    <scope>NUCLEOTIDE SEQUENCE [LARGE SCALE GENOMIC DNA]</scope>
    <source>
        <strain evidence="2">28L</strain>
    </source>
</reference>
<dbReference type="EMBL" id="ADGP01000005">
    <property type="protein sequence ID" value="EFD94785.1"/>
    <property type="molecule type" value="Genomic_DNA"/>
</dbReference>
<dbReference type="Proteomes" id="UP000003242">
    <property type="component" value="Unassembled WGS sequence"/>
</dbReference>
<sequence>MRSHFFPLMPGCILQHTLPLEKQSGNWCPLAIIMSKK</sequence>
<proteinExistence type="predicted"/>
<protein>
    <submittedName>
        <fullName evidence="1">Uncharacterized protein</fullName>
    </submittedName>
</protein>
<accession>D3LT01</accession>
<organism evidence="1 2">
    <name type="scientific">Megasphaera lornae</name>
    <dbReference type="NCBI Taxonomy" id="1000568"/>
    <lineage>
        <taxon>Bacteria</taxon>
        <taxon>Bacillati</taxon>
        <taxon>Bacillota</taxon>
        <taxon>Negativicutes</taxon>
        <taxon>Veillonellales</taxon>
        <taxon>Veillonellaceae</taxon>
        <taxon>Megasphaera</taxon>
    </lineage>
</organism>
<name>D3LT01_9FIRM</name>
<comment type="caution">
    <text evidence="1">The sequence shown here is derived from an EMBL/GenBank/DDBJ whole genome shotgun (WGS) entry which is preliminary data.</text>
</comment>
<gene>
    <name evidence="1" type="ORF">HMPREF0889_1524</name>
</gene>
<evidence type="ECO:0000313" key="1">
    <source>
        <dbReference type="EMBL" id="EFD94785.1"/>
    </source>
</evidence>
<dbReference type="AlphaFoldDB" id="D3LT01"/>